<dbReference type="PANTHER" id="PTHR45884:SF2">
    <property type="entry name" value="N-ACETYLTRANSFERASE ECO"/>
    <property type="match status" value="1"/>
</dbReference>
<evidence type="ECO:0000259" key="11">
    <source>
        <dbReference type="Pfam" id="PF13880"/>
    </source>
</evidence>
<reference evidence="13" key="1">
    <citation type="journal article" date="2017" name="Nat. Commun.">
        <title>The asparagus genome sheds light on the origin and evolution of a young Y chromosome.</title>
        <authorList>
            <person name="Harkess A."/>
            <person name="Zhou J."/>
            <person name="Xu C."/>
            <person name="Bowers J.E."/>
            <person name="Van der Hulst R."/>
            <person name="Ayyampalayam S."/>
            <person name="Mercati F."/>
            <person name="Riccardi P."/>
            <person name="McKain M.R."/>
            <person name="Kakrana A."/>
            <person name="Tang H."/>
            <person name="Ray J."/>
            <person name="Groenendijk J."/>
            <person name="Arikit S."/>
            <person name="Mathioni S.M."/>
            <person name="Nakano M."/>
            <person name="Shan H."/>
            <person name="Telgmann-Rauber A."/>
            <person name="Kanno A."/>
            <person name="Yue Z."/>
            <person name="Chen H."/>
            <person name="Li W."/>
            <person name="Chen Y."/>
            <person name="Xu X."/>
            <person name="Zhang Y."/>
            <person name="Luo S."/>
            <person name="Chen H."/>
            <person name="Gao J."/>
            <person name="Mao Z."/>
            <person name="Pires J.C."/>
            <person name="Luo M."/>
            <person name="Kudrna D."/>
            <person name="Wing R.A."/>
            <person name="Meyers B.C."/>
            <person name="Yi K."/>
            <person name="Kong H."/>
            <person name="Lavrijsen P."/>
            <person name="Sunseri F."/>
            <person name="Falavigna A."/>
            <person name="Ye Y."/>
            <person name="Leebens-Mack J.H."/>
            <person name="Chen G."/>
        </authorList>
    </citation>
    <scope>NUCLEOTIDE SEQUENCE [LARGE SCALE GENOMIC DNA]</scope>
    <source>
        <strain evidence="13">cv. DH0086</strain>
    </source>
</reference>
<keyword evidence="5" id="KW-0863">Zinc-finger</keyword>
<dbReference type="InterPro" id="IPR028005">
    <property type="entry name" value="AcTrfase_ESCO_Znf_dom"/>
</dbReference>
<dbReference type="PANTHER" id="PTHR45884">
    <property type="entry name" value="N-ACETYLTRANSFERASE ECO"/>
    <property type="match status" value="1"/>
</dbReference>
<keyword evidence="3" id="KW-0808">Transferase</keyword>
<gene>
    <name evidence="12" type="ORF">A4U43_C09F1240</name>
</gene>
<dbReference type="GO" id="GO:0000785">
    <property type="term" value="C:chromatin"/>
    <property type="evidence" value="ECO:0007669"/>
    <property type="project" value="TreeGrafter"/>
</dbReference>
<evidence type="ECO:0000256" key="2">
    <source>
        <dbReference type="ARBA" id="ARBA00005816"/>
    </source>
</evidence>
<evidence type="ECO:0000313" key="12">
    <source>
        <dbReference type="EMBL" id="ONK57510.1"/>
    </source>
</evidence>
<evidence type="ECO:0000256" key="9">
    <source>
        <dbReference type="ARBA" id="ARBA00023315"/>
    </source>
</evidence>
<comment type="similarity">
    <text evidence="2">Belongs to the acetyltransferase family. ECO subfamily.</text>
</comment>
<dbReference type="CDD" id="cd04301">
    <property type="entry name" value="NAT_SF"/>
    <property type="match status" value="1"/>
</dbReference>
<accession>A0A5P1E4M2</accession>
<keyword evidence="6" id="KW-0862">Zinc</keyword>
<proteinExistence type="inferred from homology"/>
<keyword evidence="8" id="KW-0131">Cell cycle</keyword>
<dbReference type="GO" id="GO:0007064">
    <property type="term" value="P:mitotic sister chromatid cohesion"/>
    <property type="evidence" value="ECO:0007669"/>
    <property type="project" value="TreeGrafter"/>
</dbReference>
<evidence type="ECO:0000313" key="13">
    <source>
        <dbReference type="Proteomes" id="UP000243459"/>
    </source>
</evidence>
<sequence length="336" mass="38159">MQQSKISAFFRPCCPKNQNPNQIQIKDLSKNQSTTTPIVDEQRDLKLNSNRERSDTLTKSVGKILNNKRSYAQYHLELGQSNFLLHTCSVCGLMYARGDERDERLHKFFHKEYEQGIAFKGWSEERVVSRYNNNGDRILLVLDGDPPAQKHKVKQVINMTEKELGFVEGELNHKLCKVYLFISSHRVIGCLVAEPIKTAHRVIPAPSSTTDKISKNSKNPNKSILQFGQFNFQREVINKYSSENTHKFEQWEIGAMLCEEEALPATCGVRAIWVAPSKRRKRIASLLLDAARMSFSAGCILDVSECAFSPPTSSGKAFASSYSNSEQFLIYREVDV</sequence>
<dbReference type="OrthoDB" id="428854at2759"/>
<name>A0A5P1E4M2_ASPOF</name>
<dbReference type="GO" id="GO:0008270">
    <property type="term" value="F:zinc ion binding"/>
    <property type="evidence" value="ECO:0007669"/>
    <property type="project" value="UniProtKB-KW"/>
</dbReference>
<evidence type="ECO:0000256" key="8">
    <source>
        <dbReference type="ARBA" id="ARBA00023306"/>
    </source>
</evidence>
<keyword evidence="9" id="KW-0012">Acyltransferase</keyword>
<dbReference type="Pfam" id="PF13878">
    <property type="entry name" value="zf-C2H2_3"/>
    <property type="match status" value="1"/>
</dbReference>
<dbReference type="InterPro" id="IPR028009">
    <property type="entry name" value="ESCO_Acetyltransf_dom"/>
</dbReference>
<evidence type="ECO:0000256" key="3">
    <source>
        <dbReference type="ARBA" id="ARBA00022679"/>
    </source>
</evidence>
<dbReference type="AlphaFoldDB" id="A0A5P1E4M2"/>
<feature type="domain" description="N-acetyltransferase ESCO zinc-finger" evidence="10">
    <location>
        <begin position="73"/>
        <end position="111"/>
    </location>
</feature>
<evidence type="ECO:0000256" key="1">
    <source>
        <dbReference type="ARBA" id="ARBA00004123"/>
    </source>
</evidence>
<evidence type="ECO:0000256" key="6">
    <source>
        <dbReference type="ARBA" id="ARBA00022833"/>
    </source>
</evidence>
<evidence type="ECO:0008006" key="14">
    <source>
        <dbReference type="Google" id="ProtNLM"/>
    </source>
</evidence>
<dbReference type="Pfam" id="PF13880">
    <property type="entry name" value="Acetyltransf_13"/>
    <property type="match status" value="1"/>
</dbReference>
<keyword evidence="13" id="KW-1185">Reference proteome</keyword>
<evidence type="ECO:0000259" key="10">
    <source>
        <dbReference type="Pfam" id="PF13878"/>
    </source>
</evidence>
<keyword evidence="4" id="KW-0479">Metal-binding</keyword>
<dbReference type="Gramene" id="ONK57510">
    <property type="protein sequence ID" value="ONK57510"/>
    <property type="gene ID" value="A4U43_C09F1240"/>
</dbReference>
<dbReference type="GO" id="GO:0061733">
    <property type="term" value="F:protein-lysine-acetyltransferase activity"/>
    <property type="evidence" value="ECO:0007669"/>
    <property type="project" value="TreeGrafter"/>
</dbReference>
<keyword evidence="7" id="KW-0539">Nucleus</keyword>
<evidence type="ECO:0000256" key="4">
    <source>
        <dbReference type="ARBA" id="ARBA00022723"/>
    </source>
</evidence>
<protein>
    <recommendedName>
        <fullName evidence="14">N-acetyltransferase domain-containing protein</fullName>
    </recommendedName>
</protein>
<feature type="domain" description="N-acetyltransferase ESCO acetyl-transferase" evidence="11">
    <location>
        <begin position="264"/>
        <end position="331"/>
    </location>
</feature>
<dbReference type="Proteomes" id="UP000243459">
    <property type="component" value="Chromosome 9"/>
</dbReference>
<dbReference type="EMBL" id="CM007389">
    <property type="protein sequence ID" value="ONK57510.1"/>
    <property type="molecule type" value="Genomic_DNA"/>
</dbReference>
<evidence type="ECO:0000256" key="7">
    <source>
        <dbReference type="ARBA" id="ARBA00023242"/>
    </source>
</evidence>
<organism evidence="12 13">
    <name type="scientific">Asparagus officinalis</name>
    <name type="common">Garden asparagus</name>
    <dbReference type="NCBI Taxonomy" id="4686"/>
    <lineage>
        <taxon>Eukaryota</taxon>
        <taxon>Viridiplantae</taxon>
        <taxon>Streptophyta</taxon>
        <taxon>Embryophyta</taxon>
        <taxon>Tracheophyta</taxon>
        <taxon>Spermatophyta</taxon>
        <taxon>Magnoliopsida</taxon>
        <taxon>Liliopsida</taxon>
        <taxon>Asparagales</taxon>
        <taxon>Asparagaceae</taxon>
        <taxon>Asparagoideae</taxon>
        <taxon>Asparagus</taxon>
    </lineage>
</organism>
<dbReference type="OMA" id="KEHQKFC"/>
<comment type="subcellular location">
    <subcellularLocation>
        <location evidence="1">Nucleus</location>
    </subcellularLocation>
</comment>
<dbReference type="GO" id="GO:0005634">
    <property type="term" value="C:nucleus"/>
    <property type="evidence" value="ECO:0007669"/>
    <property type="project" value="UniProtKB-SubCell"/>
</dbReference>
<evidence type="ECO:0000256" key="5">
    <source>
        <dbReference type="ARBA" id="ARBA00022771"/>
    </source>
</evidence>